<dbReference type="SUPFAM" id="SSF69065">
    <property type="entry name" value="RNase III domain-like"/>
    <property type="match status" value="1"/>
</dbReference>
<evidence type="ECO:0000256" key="2">
    <source>
        <dbReference type="PROSITE-ProRule" id="PRU00266"/>
    </source>
</evidence>
<dbReference type="Gene3D" id="3.30.160.20">
    <property type="match status" value="1"/>
</dbReference>
<evidence type="ECO:0000313" key="6">
    <source>
        <dbReference type="Proteomes" id="UP000308730"/>
    </source>
</evidence>
<dbReference type="GO" id="GO:0006396">
    <property type="term" value="P:RNA processing"/>
    <property type="evidence" value="ECO:0007669"/>
    <property type="project" value="InterPro"/>
</dbReference>
<reference evidence="5 6" key="1">
    <citation type="submission" date="2019-02" db="EMBL/GenBank/DDBJ databases">
        <title>Genome sequencing of the rare red list fungi Antrodiella citrinella (Flaviporus citrinellus).</title>
        <authorList>
            <person name="Buettner E."/>
            <person name="Kellner H."/>
        </authorList>
    </citation>
    <scope>NUCLEOTIDE SEQUENCE [LARGE SCALE GENOMIC DNA]</scope>
    <source>
        <strain evidence="5 6">DSM 108506</strain>
    </source>
</reference>
<feature type="region of interest" description="Disordered" evidence="3">
    <location>
        <begin position="1"/>
        <end position="25"/>
    </location>
</feature>
<gene>
    <name evidence="5" type="ORF">EUX98_g7997</name>
</gene>
<protein>
    <recommendedName>
        <fullName evidence="4">DRBM domain-containing protein</fullName>
    </recommendedName>
</protein>
<evidence type="ECO:0000256" key="1">
    <source>
        <dbReference type="ARBA" id="ARBA00022884"/>
    </source>
</evidence>
<proteinExistence type="predicted"/>
<dbReference type="InterPro" id="IPR000999">
    <property type="entry name" value="RNase_III_dom"/>
</dbReference>
<dbReference type="GO" id="GO:0003723">
    <property type="term" value="F:RNA binding"/>
    <property type="evidence" value="ECO:0007669"/>
    <property type="project" value="UniProtKB-UniRule"/>
</dbReference>
<sequence>MVKKGPCDEETCEADDDRNDERKPSPEYIARATPRHAFPVTLAIRLGGISLLVDSVIPQLKTLADGEFLRLVSLEIWSQPDLKSEDKSAAVADTMAAAIARMKLNTLPKKDVYGSYAIETTKSLANVKQFIRACLGRCDDIAGAVLKKMIQVDVLQDPSATSQYAQSVLIPLFVYVADAVQNRGTNKTSALLSELGDLANFSLTNLQVKPPVDTTTMSTFSRTLVNLVNLDGGWETFVFKALSWLDKLLSANDRITLMQRIHNAKTSRFIFGSVNDIVGTLAQHYAAHEDIRRPADALFKAIDYVGTRGAQQQAVQELFIRVLVVDRLKIVYFRQHLPPLLPRLTSLATRLNIADILTPAFETILLAWACRDGWWCPCPLCKRVTEFLLKNTSDKVLIMGKMNDEKKKHVKDTVEKHLPLSRGSFSFVSPSKKRLEVVLSDEAAKPVSWKMERAIDPTRTDLPRLPEINKPEVNRQVFTHRSYFARPTHIFEDPPDDPSPDNEISRMYNLPERLITHPAQTITLRASTNIQADLFESYVGGVYEVGGLAAVQSWLYPLFRPYIDQAYRCIRVQHGLPEEPVPIAAAFNHSLTPALDQLHPPGTWSTPAPARMAPSTGHLSLFNQHIQQERKSIEWVYTDSAKEGSKTTPIWVVKAMLQGQCLGRGKGSTKKAAKNEAAKEGLRALGVAVPQPGATETRV</sequence>
<dbReference type="Proteomes" id="UP000308730">
    <property type="component" value="Unassembled WGS sequence"/>
</dbReference>
<evidence type="ECO:0000256" key="3">
    <source>
        <dbReference type="SAM" id="MobiDB-lite"/>
    </source>
</evidence>
<dbReference type="OrthoDB" id="2392202at2759"/>
<dbReference type="CDD" id="cd00593">
    <property type="entry name" value="RIBOc"/>
    <property type="match status" value="1"/>
</dbReference>
<dbReference type="SMART" id="SM00358">
    <property type="entry name" value="DSRM"/>
    <property type="match status" value="1"/>
</dbReference>
<evidence type="ECO:0000313" key="5">
    <source>
        <dbReference type="EMBL" id="THH23184.1"/>
    </source>
</evidence>
<feature type="compositionally biased region" description="Acidic residues" evidence="3">
    <location>
        <begin position="8"/>
        <end position="18"/>
    </location>
</feature>
<name>A0A4S4MCG4_9APHY</name>
<dbReference type="Gene3D" id="1.10.1520.10">
    <property type="entry name" value="Ribonuclease III domain"/>
    <property type="match status" value="1"/>
</dbReference>
<dbReference type="AlphaFoldDB" id="A0A4S4MCG4"/>
<dbReference type="Pfam" id="PF00035">
    <property type="entry name" value="dsrm"/>
    <property type="match status" value="1"/>
</dbReference>
<dbReference type="InterPro" id="IPR036389">
    <property type="entry name" value="RNase_III_sf"/>
</dbReference>
<comment type="caution">
    <text evidence="5">The sequence shown here is derived from an EMBL/GenBank/DDBJ whole genome shotgun (WGS) entry which is preliminary data.</text>
</comment>
<dbReference type="InterPro" id="IPR014720">
    <property type="entry name" value="dsRBD_dom"/>
</dbReference>
<keyword evidence="1 2" id="KW-0694">RNA-binding</keyword>
<feature type="domain" description="DRBM" evidence="4">
    <location>
        <begin position="617"/>
        <end position="687"/>
    </location>
</feature>
<accession>A0A4S4MCG4</accession>
<dbReference type="SUPFAM" id="SSF54768">
    <property type="entry name" value="dsRNA-binding domain-like"/>
    <property type="match status" value="1"/>
</dbReference>
<keyword evidence="6" id="KW-1185">Reference proteome</keyword>
<organism evidence="5 6">
    <name type="scientific">Antrodiella citrinella</name>
    <dbReference type="NCBI Taxonomy" id="2447956"/>
    <lineage>
        <taxon>Eukaryota</taxon>
        <taxon>Fungi</taxon>
        <taxon>Dikarya</taxon>
        <taxon>Basidiomycota</taxon>
        <taxon>Agaricomycotina</taxon>
        <taxon>Agaricomycetes</taxon>
        <taxon>Polyporales</taxon>
        <taxon>Steccherinaceae</taxon>
        <taxon>Antrodiella</taxon>
    </lineage>
</organism>
<evidence type="ECO:0000259" key="4">
    <source>
        <dbReference type="PROSITE" id="PS50137"/>
    </source>
</evidence>
<dbReference type="EMBL" id="SGPM01000383">
    <property type="protein sequence ID" value="THH23184.1"/>
    <property type="molecule type" value="Genomic_DNA"/>
</dbReference>
<dbReference type="GO" id="GO:0004525">
    <property type="term" value="F:ribonuclease III activity"/>
    <property type="evidence" value="ECO:0007669"/>
    <property type="project" value="InterPro"/>
</dbReference>
<dbReference type="PROSITE" id="PS50137">
    <property type="entry name" value="DS_RBD"/>
    <property type="match status" value="1"/>
</dbReference>